<dbReference type="VEuPathDB" id="TriTrypDB:LdCL_290021200"/>
<protein>
    <submittedName>
        <fullName evidence="3">Hypothetical_protein_conserved</fullName>
    </submittedName>
</protein>
<feature type="region of interest" description="Disordered" evidence="1">
    <location>
        <begin position="619"/>
        <end position="644"/>
    </location>
</feature>
<dbReference type="Proteomes" id="UP000601710">
    <property type="component" value="Chromosome 29"/>
</dbReference>
<feature type="compositionally biased region" description="Basic residues" evidence="1">
    <location>
        <begin position="309"/>
        <end position="319"/>
    </location>
</feature>
<feature type="chain" id="PRO_5026782682" evidence="2">
    <location>
        <begin position="38"/>
        <end position="1379"/>
    </location>
</feature>
<name>A0A6J8FGU4_LEIDO</name>
<evidence type="ECO:0000256" key="1">
    <source>
        <dbReference type="SAM" id="MobiDB-lite"/>
    </source>
</evidence>
<evidence type="ECO:0000313" key="3">
    <source>
        <dbReference type="EMBL" id="CAC5431868.1"/>
    </source>
</evidence>
<feature type="region of interest" description="Disordered" evidence="1">
    <location>
        <begin position="478"/>
        <end position="523"/>
    </location>
</feature>
<feature type="compositionally biased region" description="Polar residues" evidence="1">
    <location>
        <begin position="511"/>
        <end position="523"/>
    </location>
</feature>
<dbReference type="VEuPathDB" id="TriTrypDB:LdBPK_291560.1"/>
<accession>A0A6J8FGU4</accession>
<reference evidence="3" key="1">
    <citation type="submission" date="2020-06" db="EMBL/GenBank/DDBJ databases">
        <authorList>
            <person name="Camacho E."/>
            <person name="Gonzalez-de la Fuente S."/>
            <person name="Rastrojo A."/>
            <person name="Peiro-Pastor R."/>
            <person name="Solana JC."/>
            <person name="Tabera L."/>
            <person name="Gamarro F."/>
            <person name="Carrasco-Ramiro F."/>
            <person name="Requena JM."/>
            <person name="Aguado B."/>
        </authorList>
    </citation>
    <scope>NUCLEOTIDE SEQUENCE</scope>
</reference>
<dbReference type="EMBL" id="LR812649">
    <property type="protein sequence ID" value="CAC5431868.1"/>
    <property type="molecule type" value="Genomic_DNA"/>
</dbReference>
<organism evidence="3 4">
    <name type="scientific">Leishmania donovani</name>
    <dbReference type="NCBI Taxonomy" id="5661"/>
    <lineage>
        <taxon>Eukaryota</taxon>
        <taxon>Discoba</taxon>
        <taxon>Euglenozoa</taxon>
        <taxon>Kinetoplastea</taxon>
        <taxon>Metakinetoplastina</taxon>
        <taxon>Trypanosomatida</taxon>
        <taxon>Trypanosomatidae</taxon>
        <taxon>Leishmaniinae</taxon>
        <taxon>Leishmania</taxon>
    </lineage>
</organism>
<feature type="signal peptide" evidence="2">
    <location>
        <begin position="1"/>
        <end position="37"/>
    </location>
</feature>
<gene>
    <name evidence="3" type="ORF">LDHU3_29.2270</name>
</gene>
<dbReference type="VEuPathDB" id="TriTrypDB:LDHU3_29.2270"/>
<proteinExistence type="predicted"/>
<evidence type="ECO:0000313" key="4">
    <source>
        <dbReference type="Proteomes" id="UP000601710"/>
    </source>
</evidence>
<sequence>MRYQRRPPPHSSIAGAWRTISLERLLALFGICAGAAAATPVAPVSSSLGAVVQSSTPLAERQGFVHLCLVRDGCGSCDKYAPQVRRALSASLVAAAAADATSALASYVRHASMVAGQGQQCEAQHVAVYDGDAAGKASGVIADMGEAAEEEYKPERHVENAEAVLREMFGPLAKLVLHRIPHRRRPAAAAAAAAADAETRSATEDEQAEADDVVMHHSHDAGEEAPTMNDLGSAAAPPALPHPHQQEQQFYYRVSATFRQLGFPVELAVANGLHARETIEVCLQQALSSDVKFISVSSNHGHANQQQRRFGRGRGRGRHQQHERSNINSIGFPTHGGSSDGAPSRLTPHQQELKAIMNDLRQLCTHFSRTVKFSVKPPLQASMSRSPAERVGAATAEVMARPWRCRCYVKEEWSTSPQARLAYEACGSSPNDAFVRCVVELRRQYREEMDSTSVTQEGVREVAALVQGHRKTVTATWKEETAGGKPEATTAESSVEEEAQDGASATRATAHANSFTSLTQPPTYSTQLQLTDARGNTAVYNARRQASPYVGYQTAAMSAIRSESVWDSETHLLSERLEPAPLLWRLRWQFDMLVDHICRVTGKPPLEVAWIKLGGTGNDGGDAEPAKQEANNTAINDSGAAPTRPQLDTPVDLPIVFTGSLFVESNALAWQTAGKGRYRVEFDTYVQAVYYLLDQYGDCLTALPCMAAGQGEGLLFPSAGVLELQVLRHDTFPILNHHRGKWNCYAILGSLTMHLLGCPFHTHYHFDLATKEWVSTVTVNNGRHSSYPLSQRRSKMKGEAWRNACLAAIRDNFPRQYAAVLEKHPDVDLSADNGARGQRYRALPREKRIAHMGGFVPMIMTFAEEDLGWRQPRVRLRNLSGDLGLPQWIAEMEAQVEGEEERRVVAVSPAFLQVRQARKSLFFRLAKQYFPKELKVYQSLNRSDSDDPEMDINVRRTRLYDPKSSFDGSMLRHVTSLMERDHATIAPVKITLEARARQQDPHGTDAMSGQPIAGDDLDDMELDIHYSDGDTSLLHSQQPEMLLRPLNLSYSAQVLGERGNVLIADYDSSRATTPADAEAVPVLVTALKSASCHLAGADAETLWTEYETYPVTGASSNRELCLALFGAFFGHNANATVEAATPAASSSGGEQARAGGAPLLGVADLQDVMNDPAAPVNVIVTGVGNYWFGTVVLPRFGMLPIARAVATSKRRCARDALTLATRRSFPRVLQYIIKRDMASATMATEVLSEPVIEQLPPEVCRDVLAQLAKARRNRPPPPFRLLLRCMKSAYPMRDHRIRVQSSYDTTHGFQYRLYLQRGLIVRQSSTQLVGYGASTSTQTEALYRAAVMALENLFETALHAAETMQPGYRSLSASDPQSP</sequence>
<feature type="region of interest" description="Disordered" evidence="1">
    <location>
        <begin position="188"/>
        <end position="208"/>
    </location>
</feature>
<feature type="region of interest" description="Disordered" evidence="1">
    <location>
        <begin position="298"/>
        <end position="346"/>
    </location>
</feature>
<evidence type="ECO:0000256" key="2">
    <source>
        <dbReference type="SAM" id="SignalP"/>
    </source>
</evidence>
<keyword evidence="2" id="KW-0732">Signal</keyword>